<dbReference type="GeneID" id="63783510"/>
<name>A0A1Y2FKE8_PROLT</name>
<feature type="region of interest" description="Disordered" evidence="1">
    <location>
        <begin position="227"/>
        <end position="251"/>
    </location>
</feature>
<dbReference type="AlphaFoldDB" id="A0A1Y2FKE8"/>
<sequence>MSTDTQRLMADTDRPKLQRKPSLFRALTSPGLHRSNTKKAQDTAAATDTTTGTPSNGGLKGNMGSIRRRPHLGSIRQRLSGVFSSPDTARIKKEEEPVDEDFYYRPVPFALTSGECKTIYLMRSAEDLIEVRDESKAHAIYTTNAPGKLDKKSMPETLLICSTEHDDSKAKSPVAIYKHNDAVVCQIKGLTPIRFYKGKPDCVLKVDCFETSQVIRPSNTDARALSTLSINSPTPNPDTTAKTEKPRVQEEKPGEIKTLKYAWKHTSVCGKGGLKLVDLLDGEILAYYEHIRIPGKAFAKVKLQGSGLHAMKLVVATLLAIRAKSGLSESNEQHALEEVQQMTLQMQQSKKSSVPPVPSIASRWTSPQKPVTEERETLDAAVVSAETEQALFSTVPKA</sequence>
<feature type="compositionally biased region" description="Basic and acidic residues" evidence="1">
    <location>
        <begin position="241"/>
        <end position="251"/>
    </location>
</feature>
<evidence type="ECO:0000313" key="2">
    <source>
        <dbReference type="EMBL" id="ORY83265.1"/>
    </source>
</evidence>
<organism evidence="2 3">
    <name type="scientific">Protomyces lactucae-debilis</name>
    <dbReference type="NCBI Taxonomy" id="2754530"/>
    <lineage>
        <taxon>Eukaryota</taxon>
        <taxon>Fungi</taxon>
        <taxon>Dikarya</taxon>
        <taxon>Ascomycota</taxon>
        <taxon>Taphrinomycotina</taxon>
        <taxon>Taphrinomycetes</taxon>
        <taxon>Taphrinales</taxon>
        <taxon>Protomycetaceae</taxon>
        <taxon>Protomyces</taxon>
    </lineage>
</organism>
<proteinExistence type="predicted"/>
<dbReference type="EMBL" id="MCFI01000008">
    <property type="protein sequence ID" value="ORY83265.1"/>
    <property type="molecule type" value="Genomic_DNA"/>
</dbReference>
<gene>
    <name evidence="2" type="ORF">BCR37DRAFT_300695</name>
</gene>
<feature type="compositionally biased region" description="Polar residues" evidence="1">
    <location>
        <begin position="227"/>
        <end position="240"/>
    </location>
</feature>
<protein>
    <submittedName>
        <fullName evidence="2">Uncharacterized protein</fullName>
    </submittedName>
</protein>
<evidence type="ECO:0000313" key="3">
    <source>
        <dbReference type="Proteomes" id="UP000193685"/>
    </source>
</evidence>
<accession>A0A1Y2FKE8</accession>
<reference evidence="2 3" key="1">
    <citation type="submission" date="2016-07" db="EMBL/GenBank/DDBJ databases">
        <title>Pervasive Adenine N6-methylation of Active Genes in Fungi.</title>
        <authorList>
            <consortium name="DOE Joint Genome Institute"/>
            <person name="Mondo S.J."/>
            <person name="Dannebaum R.O."/>
            <person name="Kuo R.C."/>
            <person name="Labutti K."/>
            <person name="Haridas S."/>
            <person name="Kuo A."/>
            <person name="Salamov A."/>
            <person name="Ahrendt S.R."/>
            <person name="Lipzen A."/>
            <person name="Sullivan W."/>
            <person name="Andreopoulos W.B."/>
            <person name="Clum A."/>
            <person name="Lindquist E."/>
            <person name="Daum C."/>
            <person name="Ramamoorthy G.K."/>
            <person name="Gryganskyi A."/>
            <person name="Culley D."/>
            <person name="Magnuson J.K."/>
            <person name="James T.Y."/>
            <person name="O'Malley M.A."/>
            <person name="Stajich J.E."/>
            <person name="Spatafora J.W."/>
            <person name="Visel A."/>
            <person name="Grigoriev I.V."/>
        </authorList>
    </citation>
    <scope>NUCLEOTIDE SEQUENCE [LARGE SCALE GENOMIC DNA]</scope>
    <source>
        <strain evidence="2 3">12-1054</strain>
    </source>
</reference>
<evidence type="ECO:0000256" key="1">
    <source>
        <dbReference type="SAM" id="MobiDB-lite"/>
    </source>
</evidence>
<keyword evidence="3" id="KW-1185">Reference proteome</keyword>
<feature type="compositionally biased region" description="Low complexity" evidence="1">
    <location>
        <begin position="42"/>
        <end position="53"/>
    </location>
</feature>
<feature type="region of interest" description="Disordered" evidence="1">
    <location>
        <begin position="1"/>
        <end position="67"/>
    </location>
</feature>
<comment type="caution">
    <text evidence="2">The sequence shown here is derived from an EMBL/GenBank/DDBJ whole genome shotgun (WGS) entry which is preliminary data.</text>
</comment>
<dbReference type="Proteomes" id="UP000193685">
    <property type="component" value="Unassembled WGS sequence"/>
</dbReference>
<dbReference type="RefSeq" id="XP_040725846.1">
    <property type="nucleotide sequence ID" value="XM_040866911.1"/>
</dbReference>
<feature type="region of interest" description="Disordered" evidence="1">
    <location>
        <begin position="348"/>
        <end position="378"/>
    </location>
</feature>